<comment type="caution">
    <text evidence="7">The sequence shown here is derived from an EMBL/GenBank/DDBJ whole genome shotgun (WGS) entry which is preliminary data.</text>
</comment>
<comment type="similarity">
    <text evidence="5">Belongs to the BI1 family.</text>
</comment>
<keyword evidence="8" id="KW-1185">Reference proteome</keyword>
<feature type="transmembrane region" description="Helical" evidence="5">
    <location>
        <begin position="207"/>
        <end position="227"/>
    </location>
</feature>
<dbReference type="PANTHER" id="PTHR23291">
    <property type="entry name" value="BAX INHIBITOR-RELATED"/>
    <property type="match status" value="1"/>
</dbReference>
<feature type="transmembrane region" description="Helical" evidence="5">
    <location>
        <begin position="121"/>
        <end position="139"/>
    </location>
</feature>
<dbReference type="Pfam" id="PF01027">
    <property type="entry name" value="Bax1-I"/>
    <property type="match status" value="1"/>
</dbReference>
<feature type="region of interest" description="Disordered" evidence="6">
    <location>
        <begin position="23"/>
        <end position="50"/>
    </location>
</feature>
<proteinExistence type="inferred from homology"/>
<evidence type="ECO:0000313" key="7">
    <source>
        <dbReference type="EMBL" id="CAD8158219.1"/>
    </source>
</evidence>
<reference evidence="7" key="1">
    <citation type="submission" date="2021-01" db="EMBL/GenBank/DDBJ databases">
        <authorList>
            <consortium name="Genoscope - CEA"/>
            <person name="William W."/>
        </authorList>
    </citation>
    <scope>NUCLEOTIDE SEQUENCE</scope>
</reference>
<sequence length="316" mass="36271">MQGPQSNDQYISLDIAAQQSVGSEQIPKSESRTNQGNTNTQKHPLRNTNFDNTQTRADFILKVYTFLTMELAFTFLMVILGLYTNMQYWLVTTGQEESCYCAFGSFSQCGCTYISRYNSTWLFWVSIVFSLILHIILFCGNQRVRQKPLNFIILGLYILFFGFLVTNLCIIIAYEFGVGIVWQAIGITFIFVLALTVYSFKTKTSFSFSIGSLFLLVPTLVLMLILMGVYSQFALSIFLCTLLVVGQGFFLIWETKVIISDGKLKLQIDDYVIGSLLLYGSIIQLLWRIMMWIIAIKERKFTREVTREVVLHRLNK</sequence>
<evidence type="ECO:0000256" key="6">
    <source>
        <dbReference type="SAM" id="MobiDB-lite"/>
    </source>
</evidence>
<evidence type="ECO:0000256" key="2">
    <source>
        <dbReference type="ARBA" id="ARBA00022692"/>
    </source>
</evidence>
<dbReference type="InterPro" id="IPR006214">
    <property type="entry name" value="Bax_inhibitor_1-related"/>
</dbReference>
<evidence type="ECO:0000313" key="8">
    <source>
        <dbReference type="Proteomes" id="UP000683925"/>
    </source>
</evidence>
<gene>
    <name evidence="7" type="ORF">POCTA_138.1.T0350076</name>
</gene>
<evidence type="ECO:0000256" key="3">
    <source>
        <dbReference type="ARBA" id="ARBA00022989"/>
    </source>
</evidence>
<accession>A0A8S1U4L0</accession>
<dbReference type="EMBL" id="CAJJDP010000035">
    <property type="protein sequence ID" value="CAD8158219.1"/>
    <property type="molecule type" value="Genomic_DNA"/>
</dbReference>
<keyword evidence="4 5" id="KW-0472">Membrane</keyword>
<dbReference type="GO" id="GO:0016020">
    <property type="term" value="C:membrane"/>
    <property type="evidence" value="ECO:0007669"/>
    <property type="project" value="UniProtKB-SubCell"/>
</dbReference>
<dbReference type="OMA" id="IVWQAIG"/>
<protein>
    <submittedName>
        <fullName evidence="7">Uncharacterized protein</fullName>
    </submittedName>
</protein>
<dbReference type="Proteomes" id="UP000683925">
    <property type="component" value="Unassembled WGS sequence"/>
</dbReference>
<keyword evidence="2 5" id="KW-0812">Transmembrane</keyword>
<feature type="transmembrane region" description="Helical" evidence="5">
    <location>
        <begin position="233"/>
        <end position="253"/>
    </location>
</feature>
<keyword evidence="3 5" id="KW-1133">Transmembrane helix</keyword>
<feature type="transmembrane region" description="Helical" evidence="5">
    <location>
        <begin position="180"/>
        <end position="200"/>
    </location>
</feature>
<evidence type="ECO:0000256" key="1">
    <source>
        <dbReference type="ARBA" id="ARBA00004141"/>
    </source>
</evidence>
<comment type="subcellular location">
    <subcellularLocation>
        <location evidence="1">Membrane</location>
        <topology evidence="1">Multi-pass membrane protein</topology>
    </subcellularLocation>
</comment>
<dbReference type="OrthoDB" id="306471at2759"/>
<feature type="transmembrane region" description="Helical" evidence="5">
    <location>
        <begin position="63"/>
        <end position="83"/>
    </location>
</feature>
<organism evidence="7 8">
    <name type="scientific">Paramecium octaurelia</name>
    <dbReference type="NCBI Taxonomy" id="43137"/>
    <lineage>
        <taxon>Eukaryota</taxon>
        <taxon>Sar</taxon>
        <taxon>Alveolata</taxon>
        <taxon>Ciliophora</taxon>
        <taxon>Intramacronucleata</taxon>
        <taxon>Oligohymenophorea</taxon>
        <taxon>Peniculida</taxon>
        <taxon>Parameciidae</taxon>
        <taxon>Paramecium</taxon>
    </lineage>
</organism>
<dbReference type="PANTHER" id="PTHR23291:SF47">
    <property type="entry name" value="TRANSMEMBRANE BAX INHIBITOR MOTIF CONTAINING 7"/>
    <property type="match status" value="1"/>
</dbReference>
<dbReference type="AlphaFoldDB" id="A0A8S1U4L0"/>
<evidence type="ECO:0000256" key="5">
    <source>
        <dbReference type="RuleBase" id="RU004379"/>
    </source>
</evidence>
<name>A0A8S1U4L0_PAROT</name>
<feature type="transmembrane region" description="Helical" evidence="5">
    <location>
        <begin position="273"/>
        <end position="295"/>
    </location>
</feature>
<feature type="transmembrane region" description="Helical" evidence="5">
    <location>
        <begin position="151"/>
        <end position="174"/>
    </location>
</feature>
<evidence type="ECO:0000256" key="4">
    <source>
        <dbReference type="ARBA" id="ARBA00023136"/>
    </source>
</evidence>